<evidence type="ECO:0000313" key="2">
    <source>
        <dbReference type="Proteomes" id="UP000887159"/>
    </source>
</evidence>
<name>A0A8X6WCG0_TRICX</name>
<dbReference type="GO" id="GO:0031297">
    <property type="term" value="P:replication fork processing"/>
    <property type="evidence" value="ECO:0007669"/>
    <property type="project" value="TreeGrafter"/>
</dbReference>
<protein>
    <submittedName>
        <fullName evidence="1">Histone-lysine N-methyltransferase SETMAR</fullName>
    </submittedName>
</protein>
<comment type="caution">
    <text evidence="1">The sequence shown here is derived from an EMBL/GenBank/DDBJ whole genome shotgun (WGS) entry which is preliminary data.</text>
</comment>
<dbReference type="GO" id="GO:0035861">
    <property type="term" value="C:site of double-strand break"/>
    <property type="evidence" value="ECO:0007669"/>
    <property type="project" value="TreeGrafter"/>
</dbReference>
<keyword evidence="2" id="KW-1185">Reference proteome</keyword>
<dbReference type="GO" id="GO:0003690">
    <property type="term" value="F:double-stranded DNA binding"/>
    <property type="evidence" value="ECO:0007669"/>
    <property type="project" value="TreeGrafter"/>
</dbReference>
<dbReference type="EMBL" id="BMAU01021402">
    <property type="protein sequence ID" value="GFY32353.1"/>
    <property type="molecule type" value="Genomic_DNA"/>
</dbReference>
<dbReference type="GO" id="GO:0006303">
    <property type="term" value="P:double-strand break repair via nonhomologous end joining"/>
    <property type="evidence" value="ECO:0007669"/>
    <property type="project" value="TreeGrafter"/>
</dbReference>
<dbReference type="GO" id="GO:0000793">
    <property type="term" value="C:condensed chromosome"/>
    <property type="evidence" value="ECO:0007669"/>
    <property type="project" value="TreeGrafter"/>
</dbReference>
<dbReference type="Proteomes" id="UP000887159">
    <property type="component" value="Unassembled WGS sequence"/>
</dbReference>
<dbReference type="GO" id="GO:0044774">
    <property type="term" value="P:mitotic DNA integrity checkpoint signaling"/>
    <property type="evidence" value="ECO:0007669"/>
    <property type="project" value="TreeGrafter"/>
</dbReference>
<dbReference type="GO" id="GO:0046975">
    <property type="term" value="F:histone H3K36 methyltransferase activity"/>
    <property type="evidence" value="ECO:0007669"/>
    <property type="project" value="TreeGrafter"/>
</dbReference>
<sequence>MVAKPGLSANLYCQQLDSLKLAIDQKGPELANIRGVVFHQDNARTHITVVTRQNLWELGWEVLMHSPYSPYMAPSDYHPFLALQNFLSDKKLGSREDCENRLLDVFANKYKDFHESGFMKLPLK</sequence>
<dbReference type="GO" id="GO:0003697">
    <property type="term" value="F:single-stranded DNA binding"/>
    <property type="evidence" value="ECO:0007669"/>
    <property type="project" value="TreeGrafter"/>
</dbReference>
<proteinExistence type="predicted"/>
<dbReference type="GO" id="GO:0042800">
    <property type="term" value="F:histone H3K4 methyltransferase activity"/>
    <property type="evidence" value="ECO:0007669"/>
    <property type="project" value="TreeGrafter"/>
</dbReference>
<dbReference type="PANTHER" id="PTHR46060:SF2">
    <property type="entry name" value="HISTONE-LYSINE N-METHYLTRANSFERASE SETMAR"/>
    <property type="match status" value="1"/>
</dbReference>
<dbReference type="InterPro" id="IPR052709">
    <property type="entry name" value="Transposase-MT_Hybrid"/>
</dbReference>
<dbReference type="InterPro" id="IPR036397">
    <property type="entry name" value="RNaseH_sf"/>
</dbReference>
<organism evidence="1 2">
    <name type="scientific">Trichonephila clavipes</name>
    <name type="common">Golden silk orbweaver</name>
    <name type="synonym">Nephila clavipes</name>
    <dbReference type="NCBI Taxonomy" id="2585209"/>
    <lineage>
        <taxon>Eukaryota</taxon>
        <taxon>Metazoa</taxon>
        <taxon>Ecdysozoa</taxon>
        <taxon>Arthropoda</taxon>
        <taxon>Chelicerata</taxon>
        <taxon>Arachnida</taxon>
        <taxon>Araneae</taxon>
        <taxon>Araneomorphae</taxon>
        <taxon>Entelegynae</taxon>
        <taxon>Araneoidea</taxon>
        <taxon>Nephilidae</taxon>
        <taxon>Trichonephila</taxon>
    </lineage>
</organism>
<dbReference type="AlphaFoldDB" id="A0A8X6WCG0"/>
<gene>
    <name evidence="1" type="primary">SETMAR</name>
    <name evidence="1" type="ORF">TNCV_3558611</name>
</gene>
<dbReference type="GO" id="GO:0015074">
    <property type="term" value="P:DNA integration"/>
    <property type="evidence" value="ECO:0007669"/>
    <property type="project" value="TreeGrafter"/>
</dbReference>
<dbReference type="PANTHER" id="PTHR46060">
    <property type="entry name" value="MARINER MOS1 TRANSPOSASE-LIKE PROTEIN"/>
    <property type="match status" value="1"/>
</dbReference>
<reference evidence="1" key="1">
    <citation type="submission" date="2020-08" db="EMBL/GenBank/DDBJ databases">
        <title>Multicomponent nature underlies the extraordinary mechanical properties of spider dragline silk.</title>
        <authorList>
            <person name="Kono N."/>
            <person name="Nakamura H."/>
            <person name="Mori M."/>
            <person name="Yoshida Y."/>
            <person name="Ohtoshi R."/>
            <person name="Malay A.D."/>
            <person name="Moran D.A.P."/>
            <person name="Tomita M."/>
            <person name="Numata K."/>
            <person name="Arakawa K."/>
        </authorList>
    </citation>
    <scope>NUCLEOTIDE SEQUENCE</scope>
</reference>
<dbReference type="GO" id="GO:0000729">
    <property type="term" value="P:DNA double-strand break processing"/>
    <property type="evidence" value="ECO:0007669"/>
    <property type="project" value="TreeGrafter"/>
</dbReference>
<evidence type="ECO:0000313" key="1">
    <source>
        <dbReference type="EMBL" id="GFY32353.1"/>
    </source>
</evidence>
<dbReference type="GO" id="GO:0000014">
    <property type="term" value="F:single-stranded DNA endodeoxyribonuclease activity"/>
    <property type="evidence" value="ECO:0007669"/>
    <property type="project" value="TreeGrafter"/>
</dbReference>
<dbReference type="GO" id="GO:0044547">
    <property type="term" value="F:DNA topoisomerase binding"/>
    <property type="evidence" value="ECO:0007669"/>
    <property type="project" value="TreeGrafter"/>
</dbReference>
<accession>A0A8X6WCG0</accession>
<dbReference type="Gene3D" id="3.30.420.10">
    <property type="entry name" value="Ribonuclease H-like superfamily/Ribonuclease H"/>
    <property type="match status" value="1"/>
</dbReference>
<dbReference type="GO" id="GO:0005634">
    <property type="term" value="C:nucleus"/>
    <property type="evidence" value="ECO:0007669"/>
    <property type="project" value="TreeGrafter"/>
</dbReference>